<keyword evidence="2 4" id="KW-0125">Carotenoid biosynthesis</keyword>
<reference evidence="7" key="3">
    <citation type="submission" date="2023-02" db="EMBL/GenBank/DDBJ databases">
        <authorList>
            <person name="Sun Q."/>
            <person name="Mori K."/>
        </authorList>
    </citation>
    <scope>NUCLEOTIDE SEQUENCE</scope>
    <source>
        <strain evidence="7">NBRC 105830</strain>
    </source>
</reference>
<dbReference type="PANTHER" id="PTHR43734">
    <property type="entry name" value="PHYTOENE DESATURASE"/>
    <property type="match status" value="1"/>
</dbReference>
<dbReference type="Proteomes" id="UP001157109">
    <property type="component" value="Unassembled WGS sequence"/>
</dbReference>
<dbReference type="PRINTS" id="PR00419">
    <property type="entry name" value="ADXRDTASE"/>
</dbReference>
<dbReference type="InterPro" id="IPR036188">
    <property type="entry name" value="FAD/NAD-bd_sf"/>
</dbReference>
<organism evidence="7 8">
    <name type="scientific">Arsenicicoccus piscis</name>
    <dbReference type="NCBI Taxonomy" id="673954"/>
    <lineage>
        <taxon>Bacteria</taxon>
        <taxon>Bacillati</taxon>
        <taxon>Actinomycetota</taxon>
        <taxon>Actinomycetes</taxon>
        <taxon>Micrococcales</taxon>
        <taxon>Intrasporangiaceae</taxon>
        <taxon>Arsenicicoccus</taxon>
    </lineage>
</organism>
<dbReference type="SUPFAM" id="SSF51905">
    <property type="entry name" value="FAD/NAD(P)-binding domain"/>
    <property type="match status" value="1"/>
</dbReference>
<feature type="domain" description="Amine oxidase" evidence="5">
    <location>
        <begin position="15"/>
        <end position="488"/>
    </location>
</feature>
<evidence type="ECO:0000313" key="8">
    <source>
        <dbReference type="Proteomes" id="UP001157109"/>
    </source>
</evidence>
<evidence type="ECO:0000313" key="7">
    <source>
        <dbReference type="EMBL" id="GMA21745.1"/>
    </source>
</evidence>
<dbReference type="RefSeq" id="WP_241443623.1">
    <property type="nucleotide sequence ID" value="NZ_JAKZHV010000003.1"/>
</dbReference>
<keyword evidence="3 4" id="KW-0560">Oxidoreductase</keyword>
<gene>
    <name evidence="6" type="ORF">GCM10025862_00550</name>
    <name evidence="7" type="ORF">GCM10025862_37660</name>
</gene>
<evidence type="ECO:0000256" key="4">
    <source>
        <dbReference type="RuleBase" id="RU362075"/>
    </source>
</evidence>
<comment type="caution">
    <text evidence="7">The sequence shown here is derived from an EMBL/GenBank/DDBJ whole genome shotgun (WGS) entry which is preliminary data.</text>
</comment>
<dbReference type="Gene3D" id="3.50.50.60">
    <property type="entry name" value="FAD/NAD(P)-binding domain"/>
    <property type="match status" value="2"/>
</dbReference>
<name>A0ABQ6HTB2_9MICO</name>
<accession>A0ABQ6HTB2</accession>
<proteinExistence type="inferred from homology"/>
<dbReference type="PANTHER" id="PTHR43734:SF1">
    <property type="entry name" value="PHYTOENE DESATURASE"/>
    <property type="match status" value="1"/>
</dbReference>
<dbReference type="EMBL" id="BSUJ01000001">
    <property type="protein sequence ID" value="GMA21745.1"/>
    <property type="molecule type" value="Genomic_DNA"/>
</dbReference>
<dbReference type="InterPro" id="IPR014105">
    <property type="entry name" value="Carotenoid/retinoid_OxRdtase"/>
</dbReference>
<evidence type="ECO:0000256" key="3">
    <source>
        <dbReference type="ARBA" id="ARBA00023002"/>
    </source>
</evidence>
<protein>
    <submittedName>
        <fullName evidence="7">Phytoene dehydrogenase</fullName>
    </submittedName>
</protein>
<dbReference type="EMBL" id="BSUJ01000001">
    <property type="protein sequence ID" value="GMA18034.1"/>
    <property type="molecule type" value="Genomic_DNA"/>
</dbReference>
<sequence>MAAGMSRVIVIGAGLSGLAAACHLTKAGHQVTVIEREAHPGGRCAHARIDGFSFDTGATVLTMPDLIDEPLRAVGSSVAEALTLTRLDPAYRAVFADGSQLMVRHGRDAMREEIARECGPADAASFDDFVDWLAALYRTEMPNFVDVNYDSVIGLARHPAAMANLVRLRGFSRLGTQVRRWFSDDRLHRLFSFQAMYAGLAPSDALAIYAVITYMDSIEGVWAPAGGMTAVPAALADAAAAAGASFHYGQTVTGLVRRSDGRVAGVRIDDDRQLMADAVVCTMDLPEAYRILLPDAQPPRALTHGLFSPSAVVWHVGVRGVPRQAHHHNIHFGQAWDESFDDLLRHGTLMRDPSRLVSVPSLTDPSVAPQGSSSLYVLEPVPNLQVGTIDWERHTDVMREGLLAFLDQAGYPTDIVTESLDTPETWRDLGLEYGTPFALAHTFTQSGPFRPANHTPSAPGLFFAGSSTVPGVGVPMVLISGKLAAQRVGGYLS</sequence>
<dbReference type="InterPro" id="IPR002937">
    <property type="entry name" value="Amino_oxidase"/>
</dbReference>
<dbReference type="PROSITE" id="PS51257">
    <property type="entry name" value="PROKAR_LIPOPROTEIN"/>
    <property type="match status" value="1"/>
</dbReference>
<evidence type="ECO:0000256" key="1">
    <source>
        <dbReference type="ARBA" id="ARBA00004829"/>
    </source>
</evidence>
<evidence type="ECO:0000256" key="2">
    <source>
        <dbReference type="ARBA" id="ARBA00022746"/>
    </source>
</evidence>
<reference evidence="8" key="2">
    <citation type="journal article" date="2019" name="Int. J. Syst. Evol. Microbiol.">
        <title>The Global Catalogue of Microorganisms (GCM) 10K type strain sequencing project: providing services to taxonomists for standard genome sequencing and annotation.</title>
        <authorList>
            <consortium name="The Broad Institute Genomics Platform"/>
            <consortium name="The Broad Institute Genome Sequencing Center for Infectious Disease"/>
            <person name="Wu L."/>
            <person name="Ma J."/>
        </authorList>
    </citation>
    <scope>NUCLEOTIDE SEQUENCE [LARGE SCALE GENOMIC DNA]</scope>
    <source>
        <strain evidence="8">NBRC 105830</strain>
    </source>
</reference>
<keyword evidence="8" id="KW-1185">Reference proteome</keyword>
<comment type="similarity">
    <text evidence="4">Belongs to the carotenoid/retinoid oxidoreductase family.</text>
</comment>
<dbReference type="Pfam" id="PF01593">
    <property type="entry name" value="Amino_oxidase"/>
    <property type="match status" value="1"/>
</dbReference>
<comment type="pathway">
    <text evidence="1 4">Carotenoid biosynthesis.</text>
</comment>
<evidence type="ECO:0000259" key="5">
    <source>
        <dbReference type="Pfam" id="PF01593"/>
    </source>
</evidence>
<dbReference type="NCBIfam" id="TIGR02734">
    <property type="entry name" value="crtI_fam"/>
    <property type="match status" value="1"/>
</dbReference>
<evidence type="ECO:0000313" key="6">
    <source>
        <dbReference type="EMBL" id="GMA18034.1"/>
    </source>
</evidence>
<reference evidence="7" key="1">
    <citation type="journal article" date="2014" name="Int. J. Syst. Evol. Microbiol.">
        <title>Complete genome of a new Firmicutes species belonging to the dominant human colonic microbiota ('Ruminococcus bicirculans') reveals two chromosomes and a selective capacity to utilize plant glucans.</title>
        <authorList>
            <consortium name="NISC Comparative Sequencing Program"/>
            <person name="Wegmann U."/>
            <person name="Louis P."/>
            <person name="Goesmann A."/>
            <person name="Henrissat B."/>
            <person name="Duncan S.H."/>
            <person name="Flint H.J."/>
        </authorList>
    </citation>
    <scope>NUCLEOTIDE SEQUENCE</scope>
    <source>
        <strain evidence="7">NBRC 105830</strain>
    </source>
</reference>